<feature type="signal peptide" evidence="2">
    <location>
        <begin position="1"/>
        <end position="30"/>
    </location>
</feature>
<protein>
    <recommendedName>
        <fullName evidence="5">PknH-like extracellular domain-containing protein</fullName>
    </recommendedName>
</protein>
<comment type="caution">
    <text evidence="3">The sequence shown here is derived from an EMBL/GenBank/DDBJ whole genome shotgun (WGS) entry which is preliminary data.</text>
</comment>
<accession>A0A927K4U1</accession>
<feature type="region of interest" description="Disordered" evidence="1">
    <location>
        <begin position="32"/>
        <end position="73"/>
    </location>
</feature>
<feature type="compositionally biased region" description="Low complexity" evidence="1">
    <location>
        <begin position="45"/>
        <end position="57"/>
    </location>
</feature>
<evidence type="ECO:0000256" key="2">
    <source>
        <dbReference type="SAM" id="SignalP"/>
    </source>
</evidence>
<keyword evidence="4" id="KW-1185">Reference proteome</keyword>
<dbReference type="EMBL" id="JACYXZ010000003">
    <property type="protein sequence ID" value="MBD8870534.1"/>
    <property type="molecule type" value="Genomic_DNA"/>
</dbReference>
<proteinExistence type="predicted"/>
<gene>
    <name evidence="3" type="ORF">IE331_12940</name>
</gene>
<dbReference type="AlphaFoldDB" id="A0A927K4U1"/>
<evidence type="ECO:0000256" key="1">
    <source>
        <dbReference type="SAM" id="MobiDB-lite"/>
    </source>
</evidence>
<keyword evidence="2" id="KW-0732">Signal</keyword>
<reference evidence="3" key="1">
    <citation type="submission" date="2020-09" db="EMBL/GenBank/DDBJ databases">
        <title>Nocardioides sp. strain MJB4 16S ribosomal RNA gene Genome sequencing and assembly.</title>
        <authorList>
            <person name="Kim I."/>
        </authorList>
    </citation>
    <scope>NUCLEOTIDE SEQUENCE</scope>
    <source>
        <strain evidence="3">MJB4</strain>
    </source>
</reference>
<evidence type="ECO:0000313" key="4">
    <source>
        <dbReference type="Proteomes" id="UP000616839"/>
    </source>
</evidence>
<dbReference type="Proteomes" id="UP000616839">
    <property type="component" value="Unassembled WGS sequence"/>
</dbReference>
<organism evidence="3 4">
    <name type="scientific">Nocardioides donggukensis</name>
    <dbReference type="NCBI Taxonomy" id="2774019"/>
    <lineage>
        <taxon>Bacteria</taxon>
        <taxon>Bacillati</taxon>
        <taxon>Actinomycetota</taxon>
        <taxon>Actinomycetes</taxon>
        <taxon>Propionibacteriales</taxon>
        <taxon>Nocardioidaceae</taxon>
        <taxon>Nocardioides</taxon>
    </lineage>
</organism>
<name>A0A927K4U1_9ACTN</name>
<evidence type="ECO:0008006" key="5">
    <source>
        <dbReference type="Google" id="ProtNLM"/>
    </source>
</evidence>
<feature type="chain" id="PRO_5039204568" description="PknH-like extracellular domain-containing protein" evidence="2">
    <location>
        <begin position="31"/>
        <end position="254"/>
    </location>
</feature>
<dbReference type="RefSeq" id="WP_192143821.1">
    <property type="nucleotide sequence ID" value="NZ_JACYXZ010000003.1"/>
</dbReference>
<evidence type="ECO:0000313" key="3">
    <source>
        <dbReference type="EMBL" id="MBD8870534.1"/>
    </source>
</evidence>
<dbReference type="PROSITE" id="PS51257">
    <property type="entry name" value="PROKAR_LIPOPROTEIN"/>
    <property type="match status" value="1"/>
</dbReference>
<feature type="region of interest" description="Disordered" evidence="1">
    <location>
        <begin position="88"/>
        <end position="111"/>
    </location>
</feature>
<sequence>MPLSRVRMVPAVPAALLGLLVLLATLSGCGEQSTAEDDTVGGPETSAAGTPSATDPADPTDEADPTAEPGVEPTRAAGIAGRLLTSAELPGLNDETGWETVGEGAGPEGADPAVECHRFSLVDIGALRSVVRDHTGPGESEASQVVARFADAASAERALAVLHTWHEGCAQELDAGDVRVGNRTPVPTEVGSAERYLLRYGASGAELQTFSDIALARRGRWLSVLRIATVGQDYNYPAGEEPGARAAAAAALLL</sequence>